<accession>A0ABU2ZJR5</accession>
<keyword evidence="4" id="KW-1185">Reference proteome</keyword>
<dbReference type="RefSeq" id="WP_311341425.1">
    <property type="nucleotide sequence ID" value="NZ_JAVRHS010000012.1"/>
</dbReference>
<dbReference type="EMBL" id="JAVRHS010000012">
    <property type="protein sequence ID" value="MDT0576850.1"/>
    <property type="molecule type" value="Genomic_DNA"/>
</dbReference>
<feature type="region of interest" description="Disordered" evidence="1">
    <location>
        <begin position="144"/>
        <end position="194"/>
    </location>
</feature>
<sequence>MRMSAAALASAMAVAFAMPVSAQDAAEPSVNQVIVYGDQPCPPSTEEQITVCVRQEDPYRIPTPLRESTTRENEPWAARVAANADVGATGALTCSTVGPAAFTGCTLEQIEKAYQERASNADVRFGQLIAEERARRLAEIDEDAAAEQERVEQIEREYDARMRGEMISQPGASDASEPPADDAAAGEPAELPRR</sequence>
<gene>
    <name evidence="3" type="ORF">RM533_11770</name>
</gene>
<feature type="compositionally biased region" description="Low complexity" evidence="1">
    <location>
        <begin position="170"/>
        <end position="194"/>
    </location>
</feature>
<name>A0ABU2ZJR5_9SPHN</name>
<organism evidence="3 4">
    <name type="scientific">Croceicoccus esteveae</name>
    <dbReference type="NCBI Taxonomy" id="3075597"/>
    <lineage>
        <taxon>Bacteria</taxon>
        <taxon>Pseudomonadati</taxon>
        <taxon>Pseudomonadota</taxon>
        <taxon>Alphaproteobacteria</taxon>
        <taxon>Sphingomonadales</taxon>
        <taxon>Erythrobacteraceae</taxon>
        <taxon>Croceicoccus</taxon>
    </lineage>
</organism>
<keyword evidence="2" id="KW-0732">Signal</keyword>
<evidence type="ECO:0000256" key="2">
    <source>
        <dbReference type="SAM" id="SignalP"/>
    </source>
</evidence>
<reference evidence="3 4" key="1">
    <citation type="submission" date="2023-09" db="EMBL/GenBank/DDBJ databases">
        <authorList>
            <person name="Rey-Velasco X."/>
        </authorList>
    </citation>
    <scope>NUCLEOTIDE SEQUENCE [LARGE SCALE GENOMIC DNA]</scope>
    <source>
        <strain evidence="3 4">F390</strain>
    </source>
</reference>
<feature type="signal peptide" evidence="2">
    <location>
        <begin position="1"/>
        <end position="22"/>
    </location>
</feature>
<evidence type="ECO:0000256" key="1">
    <source>
        <dbReference type="SAM" id="MobiDB-lite"/>
    </source>
</evidence>
<evidence type="ECO:0000313" key="3">
    <source>
        <dbReference type="EMBL" id="MDT0576850.1"/>
    </source>
</evidence>
<evidence type="ECO:0008006" key="5">
    <source>
        <dbReference type="Google" id="ProtNLM"/>
    </source>
</evidence>
<comment type="caution">
    <text evidence="3">The sequence shown here is derived from an EMBL/GenBank/DDBJ whole genome shotgun (WGS) entry which is preliminary data.</text>
</comment>
<feature type="chain" id="PRO_5046235913" description="Secreted protein" evidence="2">
    <location>
        <begin position="23"/>
        <end position="194"/>
    </location>
</feature>
<protein>
    <recommendedName>
        <fullName evidence="5">Secreted protein</fullName>
    </recommendedName>
</protein>
<feature type="compositionally biased region" description="Basic and acidic residues" evidence="1">
    <location>
        <begin position="147"/>
        <end position="164"/>
    </location>
</feature>
<evidence type="ECO:0000313" key="4">
    <source>
        <dbReference type="Proteomes" id="UP001259803"/>
    </source>
</evidence>
<dbReference type="Proteomes" id="UP001259803">
    <property type="component" value="Unassembled WGS sequence"/>
</dbReference>
<proteinExistence type="predicted"/>